<protein>
    <recommendedName>
        <fullName evidence="3">KOW domain-containing protein</fullName>
    </recommendedName>
</protein>
<dbReference type="RefSeq" id="WP_013558472.1">
    <property type="nucleotide sequence ID" value="NC_014960.1"/>
</dbReference>
<dbReference type="OrthoDB" id="152775at2"/>
<keyword evidence="2" id="KW-1185">Reference proteome</keyword>
<dbReference type="KEGG" id="atm:ANT_00400"/>
<dbReference type="EMBL" id="AP012029">
    <property type="protein sequence ID" value="BAJ62074.1"/>
    <property type="molecule type" value="Genomic_DNA"/>
</dbReference>
<organism evidence="1 2">
    <name type="scientific">Anaerolinea thermophila (strain DSM 14523 / JCM 11388 / NBRC 100420 / UNI-1)</name>
    <dbReference type="NCBI Taxonomy" id="926569"/>
    <lineage>
        <taxon>Bacteria</taxon>
        <taxon>Bacillati</taxon>
        <taxon>Chloroflexota</taxon>
        <taxon>Anaerolineae</taxon>
        <taxon>Anaerolineales</taxon>
        <taxon>Anaerolineaceae</taxon>
        <taxon>Anaerolinea</taxon>
    </lineage>
</organism>
<name>E8MYC9_ANATU</name>
<accession>E8MYC9</accession>
<dbReference type="AlphaFoldDB" id="E8MYC9"/>
<dbReference type="HOGENOM" id="CLU_721150_0_0_0"/>
<dbReference type="Proteomes" id="UP000008922">
    <property type="component" value="Chromosome"/>
</dbReference>
<gene>
    <name evidence="1" type="ordered locus">ANT_00400</name>
</gene>
<evidence type="ECO:0000313" key="2">
    <source>
        <dbReference type="Proteomes" id="UP000008922"/>
    </source>
</evidence>
<dbReference type="STRING" id="926569.ANT_00400"/>
<sequence length="351" mass="37670">MLAQVTHILGLTSIRRVRTLPVSGRVLVASRQKVNASDVIAEAQIPAQHVLVDVRRALRLGSVEQAQRVIVRNEGERIFAGDVIAETGGLFPRMVRAPADGQVVMIAGGRVIIEVQSQPIQIFAGVPGYVVEVIQERGAVIEGQGALIQGAWGNDRVAEGMMINLLNSPDEELTRQKMDVSLRGAVVVGGMCSDPEVLRMGEELPLRGLILSSMSASLVPVARSVSYPVMLTEGFGRIPMNEAAYTLISTNDKRDVALSTPFRPQAGERPELIIPLPAVGEPAADFAYFKPDQKVRILGAPYPSHVGVLVRLLPGLTTLPNGVRAQAAEVRLSKDTLVVVPLANLEVIQSV</sequence>
<evidence type="ECO:0008006" key="3">
    <source>
        <dbReference type="Google" id="ProtNLM"/>
    </source>
</evidence>
<proteinExistence type="predicted"/>
<dbReference type="InParanoid" id="E8MYC9"/>
<dbReference type="eggNOG" id="ENOG502Z8JB">
    <property type="taxonomic scope" value="Bacteria"/>
</dbReference>
<evidence type="ECO:0000313" key="1">
    <source>
        <dbReference type="EMBL" id="BAJ62074.1"/>
    </source>
</evidence>
<reference evidence="1 2" key="1">
    <citation type="submission" date="2010-12" db="EMBL/GenBank/DDBJ databases">
        <title>Whole genome sequence of Anaerolinea thermophila UNI-1.</title>
        <authorList>
            <person name="Narita-Yamada S."/>
            <person name="Kishi E."/>
            <person name="Watanabe Y."/>
            <person name="Takasaki K."/>
            <person name="Ankai A."/>
            <person name="Oguchi A."/>
            <person name="Fukui S."/>
            <person name="Takahashi M."/>
            <person name="Yashiro I."/>
            <person name="Hosoyama A."/>
            <person name="Sekiguchi Y."/>
            <person name="Hanada S."/>
            <person name="Fujita N."/>
        </authorList>
    </citation>
    <scope>NUCLEOTIDE SEQUENCE [LARGE SCALE GENOMIC DNA]</scope>
    <source>
        <strain evidence="2">DSM 14523 / JCM 11388 / NBRC 100420 / UNI-1</strain>
    </source>
</reference>